<feature type="domain" description="NAD-dependent epimerase/dehydratase" evidence="2">
    <location>
        <begin position="5"/>
        <end position="251"/>
    </location>
</feature>
<dbReference type="Gene3D" id="3.90.25.10">
    <property type="entry name" value="UDP-galactose 4-epimerase, domain 1"/>
    <property type="match status" value="1"/>
</dbReference>
<organism evidence="3 4">
    <name type="scientific">Candidatus Daviesbacteria bacterium RIFCSPLOWO2_02_FULL_38_15</name>
    <dbReference type="NCBI Taxonomy" id="1797794"/>
    <lineage>
        <taxon>Bacteria</taxon>
        <taxon>Candidatus Daviesiibacteriota</taxon>
    </lineage>
</organism>
<reference evidence="3 4" key="1">
    <citation type="journal article" date="2016" name="Nat. Commun.">
        <title>Thousands of microbial genomes shed light on interconnected biogeochemical processes in an aquifer system.</title>
        <authorList>
            <person name="Anantharaman K."/>
            <person name="Brown C.T."/>
            <person name="Hug L.A."/>
            <person name="Sharon I."/>
            <person name="Castelle C.J."/>
            <person name="Probst A.J."/>
            <person name="Thomas B.C."/>
            <person name="Singh A."/>
            <person name="Wilkins M.J."/>
            <person name="Karaoz U."/>
            <person name="Brodie E.L."/>
            <person name="Williams K.H."/>
            <person name="Hubbard S.S."/>
            <person name="Banfield J.F."/>
        </authorList>
    </citation>
    <scope>NUCLEOTIDE SEQUENCE [LARGE SCALE GENOMIC DNA]</scope>
</reference>
<dbReference type="PANTHER" id="PTHR43000">
    <property type="entry name" value="DTDP-D-GLUCOSE 4,6-DEHYDRATASE-RELATED"/>
    <property type="match status" value="1"/>
</dbReference>
<dbReference type="Pfam" id="PF01370">
    <property type="entry name" value="Epimerase"/>
    <property type="match status" value="1"/>
</dbReference>
<evidence type="ECO:0000313" key="3">
    <source>
        <dbReference type="EMBL" id="OGE72380.1"/>
    </source>
</evidence>
<dbReference type="STRING" id="1797794.A3H40_04010"/>
<dbReference type="EMBL" id="MFDV01000008">
    <property type="protein sequence ID" value="OGE72380.1"/>
    <property type="molecule type" value="Genomic_DNA"/>
</dbReference>
<dbReference type="AlphaFoldDB" id="A0A1F5N4K1"/>
<accession>A0A1F5N4K1</accession>
<dbReference type="InterPro" id="IPR036291">
    <property type="entry name" value="NAD(P)-bd_dom_sf"/>
</dbReference>
<dbReference type="Gene3D" id="3.40.50.720">
    <property type="entry name" value="NAD(P)-binding Rossmann-like Domain"/>
    <property type="match status" value="1"/>
</dbReference>
<sequence length="328" mass="36595">MKKRVLITGGTGFIGSVLVKALVNSGESVRVLDNQSRGSMRRLDGFEGKFEMLKGDIRDPKVVEKACKGIDSVLHLAYINGTEFFYTKPELILEVGVKGMVNVLDGCIKHHVQELLLISSSEVYQTPPIIPTPETVPLVVPDPLNPRYSYGGGKIISELLALNYGRKFFKRVLIVRPHNVYGPDMGWEHVIPQLTLRIKNIIEKNMNEGTIKLQIQGSGKETRAYIYIDDFIGGILKVLDKGKHLEIYNIGTMKETSTKELAEGIGACFNIAINIVSGKLNKGSTLRRCPDITKLKKLGFKQKTSLKDGLQKTVEWYNVFAHLQPKND</sequence>
<protein>
    <submittedName>
        <fullName evidence="3">NAD-dependent dehydratase</fullName>
    </submittedName>
</protein>
<evidence type="ECO:0000256" key="1">
    <source>
        <dbReference type="ARBA" id="ARBA00007637"/>
    </source>
</evidence>
<dbReference type="Proteomes" id="UP000177057">
    <property type="component" value="Unassembled WGS sequence"/>
</dbReference>
<gene>
    <name evidence="3" type="ORF">A3H40_04010</name>
</gene>
<dbReference type="SUPFAM" id="SSF51735">
    <property type="entry name" value="NAD(P)-binding Rossmann-fold domains"/>
    <property type="match status" value="1"/>
</dbReference>
<evidence type="ECO:0000313" key="4">
    <source>
        <dbReference type="Proteomes" id="UP000177057"/>
    </source>
</evidence>
<comment type="similarity">
    <text evidence="1">Belongs to the NAD(P)-dependent epimerase/dehydratase family.</text>
</comment>
<evidence type="ECO:0000259" key="2">
    <source>
        <dbReference type="Pfam" id="PF01370"/>
    </source>
</evidence>
<comment type="caution">
    <text evidence="3">The sequence shown here is derived from an EMBL/GenBank/DDBJ whole genome shotgun (WGS) entry which is preliminary data.</text>
</comment>
<dbReference type="InterPro" id="IPR001509">
    <property type="entry name" value="Epimerase_deHydtase"/>
</dbReference>
<proteinExistence type="inferred from homology"/>
<name>A0A1F5N4K1_9BACT</name>